<name>A0A154PJ35_DUFNO</name>
<keyword evidence="1 2" id="KW-1015">Disulfide bond</keyword>
<dbReference type="PROSITE" id="PS01180">
    <property type="entry name" value="CUB"/>
    <property type="match status" value="1"/>
</dbReference>
<dbReference type="SUPFAM" id="SSF49854">
    <property type="entry name" value="Spermadhesin, CUB domain"/>
    <property type="match status" value="1"/>
</dbReference>
<dbReference type="AlphaFoldDB" id="A0A154PJ35"/>
<dbReference type="PANTHER" id="PTHR33236:SF6">
    <property type="entry name" value="CUB DOMAIN-CONTAINING PROTEIN"/>
    <property type="match status" value="1"/>
</dbReference>
<evidence type="ECO:0000259" key="3">
    <source>
        <dbReference type="PROSITE" id="PS01180"/>
    </source>
</evidence>
<dbReference type="PANTHER" id="PTHR33236">
    <property type="entry name" value="INTRAFLAGELLAR TRANSPORT PROTEIN 122 FAMILY PROTEIN-RELATED"/>
    <property type="match status" value="1"/>
</dbReference>
<dbReference type="Gene3D" id="2.60.120.290">
    <property type="entry name" value="Spermadhesin, CUB domain"/>
    <property type="match status" value="1"/>
</dbReference>
<dbReference type="InterPro" id="IPR058698">
    <property type="entry name" value="CUB_metazoa"/>
</dbReference>
<feature type="domain" description="CUB" evidence="3">
    <location>
        <begin position="239"/>
        <end position="357"/>
    </location>
</feature>
<gene>
    <name evidence="4" type="ORF">WN55_03694</name>
</gene>
<reference evidence="4 5" key="1">
    <citation type="submission" date="2015-07" db="EMBL/GenBank/DDBJ databases">
        <title>The genome of Dufourea novaeangliae.</title>
        <authorList>
            <person name="Pan H."/>
            <person name="Kapheim K."/>
        </authorList>
    </citation>
    <scope>NUCLEOTIDE SEQUENCE [LARGE SCALE GENOMIC DNA]</scope>
    <source>
        <strain evidence="4">0120121106</strain>
        <tissue evidence="4">Whole body</tissue>
    </source>
</reference>
<evidence type="ECO:0000313" key="4">
    <source>
        <dbReference type="EMBL" id="KZC11855.1"/>
    </source>
</evidence>
<dbReference type="EMBL" id="KQ434931">
    <property type="protein sequence ID" value="KZC11855.1"/>
    <property type="molecule type" value="Genomic_DNA"/>
</dbReference>
<evidence type="ECO:0000313" key="5">
    <source>
        <dbReference type="Proteomes" id="UP000076502"/>
    </source>
</evidence>
<dbReference type="STRING" id="178035.A0A154PJ35"/>
<evidence type="ECO:0000256" key="1">
    <source>
        <dbReference type="ARBA" id="ARBA00023157"/>
    </source>
</evidence>
<dbReference type="Pfam" id="PF00431">
    <property type="entry name" value="CUB"/>
    <property type="match status" value="1"/>
</dbReference>
<proteinExistence type="predicted"/>
<dbReference type="InterPro" id="IPR035914">
    <property type="entry name" value="Sperma_CUB_dom_sf"/>
</dbReference>
<evidence type="ECO:0000256" key="2">
    <source>
        <dbReference type="PROSITE-ProRule" id="PRU00059"/>
    </source>
</evidence>
<dbReference type="Pfam" id="PF26080">
    <property type="entry name" value="CUB_animal"/>
    <property type="match status" value="1"/>
</dbReference>
<dbReference type="InterPro" id="IPR000859">
    <property type="entry name" value="CUB_dom"/>
</dbReference>
<organism evidence="4 5">
    <name type="scientific">Dufourea novaeangliae</name>
    <name type="common">Sweat bee</name>
    <dbReference type="NCBI Taxonomy" id="178035"/>
    <lineage>
        <taxon>Eukaryota</taxon>
        <taxon>Metazoa</taxon>
        <taxon>Ecdysozoa</taxon>
        <taxon>Arthropoda</taxon>
        <taxon>Hexapoda</taxon>
        <taxon>Insecta</taxon>
        <taxon>Pterygota</taxon>
        <taxon>Neoptera</taxon>
        <taxon>Endopterygota</taxon>
        <taxon>Hymenoptera</taxon>
        <taxon>Apocrita</taxon>
        <taxon>Aculeata</taxon>
        <taxon>Apoidea</taxon>
        <taxon>Anthophila</taxon>
        <taxon>Halictidae</taxon>
        <taxon>Rophitinae</taxon>
        <taxon>Dufourea</taxon>
    </lineage>
</organism>
<keyword evidence="5" id="KW-1185">Reference proteome</keyword>
<protein>
    <recommendedName>
        <fullName evidence="3">CUB domain-containing protein</fullName>
    </recommendedName>
</protein>
<sequence>MCAEVKRSSNYSTPDVGNLEEVEEIESATLVNSDELREVGSIEELKELSTIGTQTPLTLIKLTVTQSPLDRQFIDSTTSPTRFSYETTCDFKDTPEIVKSFSRAFLRSKTSITLRREAMTQAAPPHPSLLQSMPTTSRDTLQISTSLSSCKSGPRNEVLTVTTDYGTPSPDGRSMLVDSIDESVFPLFTVVRFDNNICVGLNGENGTCLASTECLQRGGVSSGICANGYGVCCIVTVSCGETTSNNNTYFVNPNYPSNFDGTESCQLTLIKSHPDVCQFRLDFMQFNIRGPETTNHQCIYDQFIVSGGNPVPTICGSNTGNHIYIDAGIGQTNPVTLTFVTSGSSFTRSWKVRVSQIRCNTIYRAEEGCLQYFTGISGQIKSFNYDLTTGLQLSNQDYSICIRMERNFCGIQYTACSVDGQVLASSGATPATQMLRNNAFSITGNTQGTQIASMTGAACQTDWLTIPCATNLGKLPTAMMTCVDRICGGTFNAESQNLNTSSVVSTVKPFRLIFHTDSIEAPNDVGNKGFCLNYVQQPCTTKL</sequence>
<feature type="disulfide bond" evidence="2">
    <location>
        <begin position="298"/>
        <end position="315"/>
    </location>
</feature>
<dbReference type="OrthoDB" id="2105077at2759"/>
<accession>A0A154PJ35</accession>
<dbReference type="Proteomes" id="UP000076502">
    <property type="component" value="Unassembled WGS sequence"/>
</dbReference>
<comment type="caution">
    <text evidence="2">Lacks conserved residue(s) required for the propagation of feature annotation.</text>
</comment>